<proteinExistence type="predicted"/>
<dbReference type="AlphaFoldDB" id="A0A917BDP3"/>
<protein>
    <recommendedName>
        <fullName evidence="3">CBU-0592-like domain-containing protein</fullName>
    </recommendedName>
</protein>
<dbReference type="Pfam" id="PF26604">
    <property type="entry name" value="CBU_0592"/>
    <property type="match status" value="1"/>
</dbReference>
<accession>A0A917BDP3</accession>
<evidence type="ECO:0000259" key="3">
    <source>
        <dbReference type="Pfam" id="PF26604"/>
    </source>
</evidence>
<keyword evidence="2" id="KW-0812">Transmembrane</keyword>
<dbReference type="EMBL" id="BMKQ01000001">
    <property type="protein sequence ID" value="GGF37271.1"/>
    <property type="molecule type" value="Genomic_DNA"/>
</dbReference>
<evidence type="ECO:0000256" key="2">
    <source>
        <dbReference type="SAM" id="Phobius"/>
    </source>
</evidence>
<evidence type="ECO:0000313" key="4">
    <source>
        <dbReference type="EMBL" id="GGF37271.1"/>
    </source>
</evidence>
<name>A0A917BDP3_9ACTN</name>
<feature type="region of interest" description="Disordered" evidence="1">
    <location>
        <begin position="90"/>
        <end position="128"/>
    </location>
</feature>
<comment type="caution">
    <text evidence="4">The sequence shown here is derived from an EMBL/GenBank/DDBJ whole genome shotgun (WGS) entry which is preliminary data.</text>
</comment>
<evidence type="ECO:0000256" key="1">
    <source>
        <dbReference type="SAM" id="MobiDB-lite"/>
    </source>
</evidence>
<organism evidence="4 5">
    <name type="scientific">Marmoricola endophyticus</name>
    <dbReference type="NCBI Taxonomy" id="2040280"/>
    <lineage>
        <taxon>Bacteria</taxon>
        <taxon>Bacillati</taxon>
        <taxon>Actinomycetota</taxon>
        <taxon>Actinomycetes</taxon>
        <taxon>Propionibacteriales</taxon>
        <taxon>Nocardioidaceae</taxon>
        <taxon>Marmoricola</taxon>
    </lineage>
</organism>
<gene>
    <name evidence="4" type="ORF">GCM10011519_08480</name>
</gene>
<sequence>MLGIVLPMSPTVLSFASALGWAGALGTVVAYALVSQKVLSATSRTFQATNAAAAAMLTVSALAHDSLPSAAANVVWVLIALVALVRSRATDPSGTAETFETGAVPAEDPRSAPLDVVAPDLDREPVLA</sequence>
<evidence type="ECO:0000313" key="5">
    <source>
        <dbReference type="Proteomes" id="UP000649179"/>
    </source>
</evidence>
<dbReference type="Proteomes" id="UP000649179">
    <property type="component" value="Unassembled WGS sequence"/>
</dbReference>
<reference evidence="4" key="2">
    <citation type="submission" date="2020-09" db="EMBL/GenBank/DDBJ databases">
        <authorList>
            <person name="Sun Q."/>
            <person name="Zhou Y."/>
        </authorList>
    </citation>
    <scope>NUCLEOTIDE SEQUENCE</scope>
    <source>
        <strain evidence="4">CGMCC 1.16067</strain>
    </source>
</reference>
<keyword evidence="2" id="KW-1133">Transmembrane helix</keyword>
<reference evidence="4" key="1">
    <citation type="journal article" date="2014" name="Int. J. Syst. Evol. Microbiol.">
        <title>Complete genome sequence of Corynebacterium casei LMG S-19264T (=DSM 44701T), isolated from a smear-ripened cheese.</title>
        <authorList>
            <consortium name="US DOE Joint Genome Institute (JGI-PGF)"/>
            <person name="Walter F."/>
            <person name="Albersmeier A."/>
            <person name="Kalinowski J."/>
            <person name="Ruckert C."/>
        </authorList>
    </citation>
    <scope>NUCLEOTIDE SEQUENCE</scope>
    <source>
        <strain evidence="4">CGMCC 1.16067</strain>
    </source>
</reference>
<dbReference type="NCBIfam" id="NF047864">
    <property type="entry name" value="CBU_0592_membra"/>
    <property type="match status" value="1"/>
</dbReference>
<feature type="domain" description="CBU-0592-like" evidence="3">
    <location>
        <begin position="17"/>
        <end position="87"/>
    </location>
</feature>
<feature type="transmembrane region" description="Helical" evidence="2">
    <location>
        <begin position="12"/>
        <end position="34"/>
    </location>
</feature>
<dbReference type="InterPro" id="IPR058058">
    <property type="entry name" value="CBU_0592-like"/>
</dbReference>
<keyword evidence="5" id="KW-1185">Reference proteome</keyword>
<keyword evidence="2" id="KW-0472">Membrane</keyword>
<feature type="transmembrane region" description="Helical" evidence="2">
    <location>
        <begin position="69"/>
        <end position="85"/>
    </location>
</feature>